<reference evidence="6 7" key="1">
    <citation type="journal article" date="2015" name="Int. J. Syst. Evol. Microbiol.">
        <title>Sphingomonas hengshuiensis sp. nov., isolated from lake wetland.</title>
        <authorList>
            <person name="Wei S."/>
            <person name="Wang T."/>
            <person name="Liu H."/>
            <person name="Zhang C."/>
            <person name="Guo J."/>
            <person name="Wang Q."/>
            <person name="Liang K."/>
            <person name="Zhang Z."/>
        </authorList>
    </citation>
    <scope>NUCLEOTIDE SEQUENCE [LARGE SCALE GENOMIC DNA]</scope>
    <source>
        <strain evidence="6 7">WHSC-8</strain>
    </source>
</reference>
<dbReference type="PROSITE" id="PS50931">
    <property type="entry name" value="HTH_LYSR"/>
    <property type="match status" value="1"/>
</dbReference>
<evidence type="ECO:0000259" key="5">
    <source>
        <dbReference type="PROSITE" id="PS50931"/>
    </source>
</evidence>
<name>A0A7U4LED6_9SPHN</name>
<keyword evidence="4" id="KW-0804">Transcription</keyword>
<dbReference type="OrthoDB" id="7216893at2"/>
<keyword evidence="2" id="KW-0805">Transcription regulation</keyword>
<evidence type="ECO:0000256" key="1">
    <source>
        <dbReference type="ARBA" id="ARBA00009437"/>
    </source>
</evidence>
<dbReference type="InterPro" id="IPR005119">
    <property type="entry name" value="LysR_subst-bd"/>
</dbReference>
<dbReference type="Pfam" id="PF03466">
    <property type="entry name" value="LysR_substrate"/>
    <property type="match status" value="1"/>
</dbReference>
<dbReference type="FunFam" id="1.10.10.10:FF:000001">
    <property type="entry name" value="LysR family transcriptional regulator"/>
    <property type="match status" value="1"/>
</dbReference>
<dbReference type="Gene3D" id="1.10.10.10">
    <property type="entry name" value="Winged helix-like DNA-binding domain superfamily/Winged helix DNA-binding domain"/>
    <property type="match status" value="1"/>
</dbReference>
<evidence type="ECO:0000256" key="2">
    <source>
        <dbReference type="ARBA" id="ARBA00023015"/>
    </source>
</evidence>
<comment type="similarity">
    <text evidence="1">Belongs to the LysR transcriptional regulatory family.</text>
</comment>
<dbReference type="Gene3D" id="3.40.190.10">
    <property type="entry name" value="Periplasmic binding protein-like II"/>
    <property type="match status" value="2"/>
</dbReference>
<protein>
    <recommendedName>
        <fullName evidence="5">HTH lysR-type domain-containing protein</fullName>
    </recommendedName>
</protein>
<dbReference type="Proteomes" id="UP000032300">
    <property type="component" value="Chromosome"/>
</dbReference>
<evidence type="ECO:0000313" key="6">
    <source>
        <dbReference type="EMBL" id="AJP71379.1"/>
    </source>
</evidence>
<feature type="domain" description="HTH lysR-type" evidence="5">
    <location>
        <begin position="3"/>
        <end position="60"/>
    </location>
</feature>
<evidence type="ECO:0000313" key="7">
    <source>
        <dbReference type="Proteomes" id="UP000032300"/>
    </source>
</evidence>
<sequence length="305" mass="32615">MSLDLRWLRAFSAIAQEGSFIAAAGKLHLSQPALGQQIRKLEAHLDAQLLARHARGARLTDAGALFLPYARTILQQVADAEQALRKPVSGRGRKLILGATPAAARAFGPQIMAACAGQHDLELAIRSVMTATALQQFGEDKLDLVICYLPAPKAVRIVPLYQEAFCLVGPSALLPEGGAPMPVRALGNYRLILDPSNRLLVEELYRPYASALDVVAEVEPAGITPDLLEQSGCCSVLSRGLFADEIAAGRLRCATIVGPSLVRTISFSARAEVPASDIDLVLQVVTERVDREIASGTRGWLPPDA</sequence>
<accession>A0A7U4LED6</accession>
<dbReference type="PANTHER" id="PTHR30126:SF98">
    <property type="entry name" value="HTH-TYPE TRANSCRIPTIONAL ACTIVATOR BAUR"/>
    <property type="match status" value="1"/>
</dbReference>
<dbReference type="GO" id="GO:0000976">
    <property type="term" value="F:transcription cis-regulatory region binding"/>
    <property type="evidence" value="ECO:0007669"/>
    <property type="project" value="TreeGrafter"/>
</dbReference>
<dbReference type="InterPro" id="IPR000847">
    <property type="entry name" value="LysR_HTH_N"/>
</dbReference>
<evidence type="ECO:0000256" key="3">
    <source>
        <dbReference type="ARBA" id="ARBA00023125"/>
    </source>
</evidence>
<dbReference type="KEGG" id="sphi:TS85_05685"/>
<organism evidence="6 7">
    <name type="scientific">Sphingomonas hengshuiensis</name>
    <dbReference type="NCBI Taxonomy" id="1609977"/>
    <lineage>
        <taxon>Bacteria</taxon>
        <taxon>Pseudomonadati</taxon>
        <taxon>Pseudomonadota</taxon>
        <taxon>Alphaproteobacteria</taxon>
        <taxon>Sphingomonadales</taxon>
        <taxon>Sphingomonadaceae</taxon>
        <taxon>Sphingomonas</taxon>
    </lineage>
</organism>
<reference evidence="6 7" key="2">
    <citation type="submission" date="2015-02" db="EMBL/GenBank/DDBJ databases">
        <title>The complete genome of Sphingomonas hengshuiensis sp. WHSC-8 isolated from soil of Hengshui Lake.</title>
        <authorList>
            <person name="Wei S."/>
            <person name="Guo J."/>
            <person name="Su C."/>
            <person name="Wu R."/>
            <person name="Zhang Z."/>
            <person name="Liang K."/>
            <person name="Li H."/>
            <person name="Wang T."/>
            <person name="Liu H."/>
            <person name="Zhang C."/>
            <person name="Li Z."/>
            <person name="Wang Q."/>
            <person name="Meng J."/>
        </authorList>
    </citation>
    <scope>NUCLEOTIDE SEQUENCE [LARGE SCALE GENOMIC DNA]</scope>
    <source>
        <strain evidence="6 7">WHSC-8</strain>
    </source>
</reference>
<evidence type="ECO:0000256" key="4">
    <source>
        <dbReference type="ARBA" id="ARBA00023163"/>
    </source>
</evidence>
<dbReference type="SUPFAM" id="SSF53850">
    <property type="entry name" value="Periplasmic binding protein-like II"/>
    <property type="match status" value="1"/>
</dbReference>
<dbReference type="InterPro" id="IPR036390">
    <property type="entry name" value="WH_DNA-bd_sf"/>
</dbReference>
<dbReference type="Pfam" id="PF00126">
    <property type="entry name" value="HTH_1"/>
    <property type="match status" value="1"/>
</dbReference>
<dbReference type="PANTHER" id="PTHR30126">
    <property type="entry name" value="HTH-TYPE TRANSCRIPTIONAL REGULATOR"/>
    <property type="match status" value="1"/>
</dbReference>
<keyword evidence="3" id="KW-0238">DNA-binding</keyword>
<dbReference type="PRINTS" id="PR00039">
    <property type="entry name" value="HTHLYSR"/>
</dbReference>
<dbReference type="EMBL" id="CP010836">
    <property type="protein sequence ID" value="AJP71379.1"/>
    <property type="molecule type" value="Genomic_DNA"/>
</dbReference>
<dbReference type="SUPFAM" id="SSF46785">
    <property type="entry name" value="Winged helix' DNA-binding domain"/>
    <property type="match status" value="1"/>
</dbReference>
<dbReference type="GO" id="GO:0003700">
    <property type="term" value="F:DNA-binding transcription factor activity"/>
    <property type="evidence" value="ECO:0007669"/>
    <property type="project" value="InterPro"/>
</dbReference>
<keyword evidence="7" id="KW-1185">Reference proteome</keyword>
<dbReference type="RefSeq" id="WP_044330939.1">
    <property type="nucleotide sequence ID" value="NZ_CP010836.1"/>
</dbReference>
<proteinExistence type="inferred from homology"/>
<gene>
    <name evidence="6" type="ORF">TS85_05685</name>
</gene>
<dbReference type="AlphaFoldDB" id="A0A7U4LED6"/>
<dbReference type="InterPro" id="IPR036388">
    <property type="entry name" value="WH-like_DNA-bd_sf"/>
</dbReference>